<dbReference type="PRINTS" id="PR00078">
    <property type="entry name" value="G3PDHDRGNASE"/>
</dbReference>
<evidence type="ECO:0000256" key="1">
    <source>
        <dbReference type="ARBA" id="ARBA00007406"/>
    </source>
</evidence>
<dbReference type="NCBIfam" id="TIGR01534">
    <property type="entry name" value="GAPDH-I"/>
    <property type="match status" value="1"/>
</dbReference>
<feature type="domain" description="Glyceraldehyde 3-phosphate dehydrogenase NAD(P) binding" evidence="8">
    <location>
        <begin position="2"/>
        <end position="158"/>
    </location>
</feature>
<proteinExistence type="inferred from homology"/>
<dbReference type="AlphaFoldDB" id="A0A2M6YQK6"/>
<feature type="binding site" evidence="5">
    <location>
        <position position="321"/>
    </location>
    <ligand>
        <name>NAD(+)</name>
        <dbReference type="ChEBI" id="CHEBI:57540"/>
    </ligand>
</feature>
<dbReference type="InterPro" id="IPR006424">
    <property type="entry name" value="Glyceraldehyde-3-P_DH_1"/>
</dbReference>
<dbReference type="InterPro" id="IPR036291">
    <property type="entry name" value="NAD(P)-bd_dom_sf"/>
</dbReference>
<keyword evidence="2" id="KW-0560">Oxidoreductase</keyword>
<gene>
    <name evidence="9" type="primary">gap</name>
    <name evidence="9" type="ORF">COT04_00095</name>
</gene>
<dbReference type="CDD" id="cd05214">
    <property type="entry name" value="GAPDH_I_N"/>
    <property type="match status" value="1"/>
</dbReference>
<evidence type="ECO:0000256" key="2">
    <source>
        <dbReference type="ARBA" id="ARBA00023002"/>
    </source>
</evidence>
<dbReference type="SMART" id="SM00846">
    <property type="entry name" value="Gp_dh_N"/>
    <property type="match status" value="1"/>
</dbReference>
<organism evidence="9 10">
    <name type="scientific">Candidatus Shapirobacteria bacterium CG07_land_8_20_14_0_80_39_12</name>
    <dbReference type="NCBI Taxonomy" id="1974480"/>
    <lineage>
        <taxon>Bacteria</taxon>
        <taxon>Candidatus Shapironibacteriota</taxon>
    </lineage>
</organism>
<feature type="binding site" evidence="4">
    <location>
        <begin position="157"/>
        <end position="159"/>
    </location>
    <ligand>
        <name>D-glyceraldehyde 3-phosphate</name>
        <dbReference type="ChEBI" id="CHEBI:59776"/>
    </ligand>
</feature>
<dbReference type="PIRSF" id="PIRSF000149">
    <property type="entry name" value="GAP_DH"/>
    <property type="match status" value="1"/>
</dbReference>
<feature type="binding site" evidence="5">
    <location>
        <begin position="11"/>
        <end position="12"/>
    </location>
    <ligand>
        <name>NAD(+)</name>
        <dbReference type="ChEBI" id="CHEBI:57540"/>
    </ligand>
</feature>
<name>A0A2M6YQK6_9BACT</name>
<feature type="binding site" evidence="4">
    <location>
        <position position="188"/>
    </location>
    <ligand>
        <name>D-glyceraldehyde 3-phosphate</name>
        <dbReference type="ChEBI" id="CHEBI:59776"/>
    </ligand>
</feature>
<dbReference type="Gene3D" id="3.30.360.10">
    <property type="entry name" value="Dihydrodipicolinate Reductase, domain 2"/>
    <property type="match status" value="1"/>
</dbReference>
<evidence type="ECO:0000256" key="3">
    <source>
        <dbReference type="PIRSR" id="PIRSR000149-1"/>
    </source>
</evidence>
<evidence type="ECO:0000313" key="9">
    <source>
        <dbReference type="EMBL" id="PIU33426.1"/>
    </source>
</evidence>
<dbReference type="InterPro" id="IPR020831">
    <property type="entry name" value="GlycerAld/Erythrose_P_DH"/>
</dbReference>
<dbReference type="GO" id="GO:0050661">
    <property type="term" value="F:NADP binding"/>
    <property type="evidence" value="ECO:0007669"/>
    <property type="project" value="InterPro"/>
</dbReference>
<feature type="binding site" evidence="4">
    <location>
        <position position="239"/>
    </location>
    <ligand>
        <name>D-glyceraldehyde 3-phosphate</name>
        <dbReference type="ChEBI" id="CHEBI:59776"/>
    </ligand>
</feature>
<evidence type="ECO:0000259" key="8">
    <source>
        <dbReference type="SMART" id="SM00846"/>
    </source>
</evidence>
<dbReference type="EMBL" id="PEXA01000003">
    <property type="protein sequence ID" value="PIU33426.1"/>
    <property type="molecule type" value="Genomic_DNA"/>
</dbReference>
<dbReference type="PANTHER" id="PTHR43148">
    <property type="entry name" value="GLYCERALDEHYDE-3-PHOSPHATE DEHYDROGENASE 2"/>
    <property type="match status" value="1"/>
</dbReference>
<evidence type="ECO:0000256" key="6">
    <source>
        <dbReference type="PIRSR" id="PIRSR000149-4"/>
    </source>
</evidence>
<reference evidence="10" key="1">
    <citation type="submission" date="2017-09" db="EMBL/GenBank/DDBJ databases">
        <title>Depth-based differentiation of microbial function through sediment-hosted aquifers and enrichment of novel symbionts in the deep terrestrial subsurface.</title>
        <authorList>
            <person name="Probst A.J."/>
            <person name="Ladd B."/>
            <person name="Jarett J.K."/>
            <person name="Geller-Mcgrath D.E."/>
            <person name="Sieber C.M.K."/>
            <person name="Emerson J.B."/>
            <person name="Anantharaman K."/>
            <person name="Thomas B.C."/>
            <person name="Malmstrom R."/>
            <person name="Stieglmeier M."/>
            <person name="Klingl A."/>
            <person name="Woyke T."/>
            <person name="Ryan C.M."/>
            <person name="Banfield J.F."/>
        </authorList>
    </citation>
    <scope>NUCLEOTIDE SEQUENCE [LARGE SCALE GENOMIC DNA]</scope>
</reference>
<sequence length="339" mass="37162">MIKVGINGFGRIGRVALRAVLSKYLSRVKVVAINTSGSMDAQGWAHLLEYDSVYGHFNGKVQVEKGQGEEIGVLVVNHQRMPLLAQREPDKIPWKKYGVEVVVESTGVFRDRQSASAHFQGGAKKIIVAAPTKDVETFIMGVNEKDYRNNLIIDNASCTTNCVAPVTKVMMENFGVQKALLSTIHAYTADQELVDGSHQDLRRARSAAINIIPTSTGADETTVEVIPSLKGLFDGLSYRVPVVCGSVVDFCFVTTHRTSVEKVNQAFKKAAGLNYHGIIEVSDKPLVSTDIIGNPASAIVDLSLTQVIDGDLVKVVAWYDNEWAYSCRLIEEVIWISQH</sequence>
<feature type="site" description="Activates thiol group during catalysis" evidence="6">
    <location>
        <position position="185"/>
    </location>
</feature>
<dbReference type="Proteomes" id="UP000229559">
    <property type="component" value="Unassembled WGS sequence"/>
</dbReference>
<protein>
    <submittedName>
        <fullName evidence="9">Type I glyceraldehyde-3-phosphate dehydrogenase</fullName>
    </submittedName>
</protein>
<dbReference type="FunFam" id="3.40.50.720:FF:000001">
    <property type="entry name" value="Glyceraldehyde-3-phosphate dehydrogenase"/>
    <property type="match status" value="1"/>
</dbReference>
<dbReference type="SUPFAM" id="SSF51735">
    <property type="entry name" value="NAD(P)-binding Rossmann-fold domains"/>
    <property type="match status" value="1"/>
</dbReference>
<dbReference type="GO" id="GO:0051287">
    <property type="term" value="F:NAD binding"/>
    <property type="evidence" value="ECO:0007669"/>
    <property type="project" value="InterPro"/>
</dbReference>
<dbReference type="FunFam" id="3.30.360.10:FF:000002">
    <property type="entry name" value="Glyceraldehyde-3-phosphate dehydrogenase"/>
    <property type="match status" value="1"/>
</dbReference>
<dbReference type="Pfam" id="PF02800">
    <property type="entry name" value="Gp_dh_C"/>
    <property type="match status" value="1"/>
</dbReference>
<dbReference type="InterPro" id="IPR020829">
    <property type="entry name" value="GlycerAld_3-P_DH_cat"/>
</dbReference>
<accession>A0A2M6YQK6</accession>
<dbReference type="CDD" id="cd18126">
    <property type="entry name" value="GAPDH_I_C"/>
    <property type="match status" value="1"/>
</dbReference>
<evidence type="ECO:0000256" key="4">
    <source>
        <dbReference type="PIRSR" id="PIRSR000149-2"/>
    </source>
</evidence>
<keyword evidence="5" id="KW-0547">Nucleotide-binding</keyword>
<comment type="caution">
    <text evidence="9">The sequence shown here is derived from an EMBL/GenBank/DDBJ whole genome shotgun (WGS) entry which is preliminary data.</text>
</comment>
<dbReference type="Gene3D" id="3.40.50.720">
    <property type="entry name" value="NAD(P)-binding Rossmann-like Domain"/>
    <property type="match status" value="1"/>
</dbReference>
<dbReference type="SUPFAM" id="SSF55347">
    <property type="entry name" value="Glyceraldehyde-3-phosphate dehydrogenase-like, C-terminal domain"/>
    <property type="match status" value="1"/>
</dbReference>
<comment type="similarity">
    <text evidence="1 7">Belongs to the glyceraldehyde-3-phosphate dehydrogenase family.</text>
</comment>
<dbReference type="GO" id="GO:0006006">
    <property type="term" value="P:glucose metabolic process"/>
    <property type="evidence" value="ECO:0007669"/>
    <property type="project" value="InterPro"/>
</dbReference>
<dbReference type="GO" id="GO:0016620">
    <property type="term" value="F:oxidoreductase activity, acting on the aldehyde or oxo group of donors, NAD or NADP as acceptor"/>
    <property type="evidence" value="ECO:0007669"/>
    <property type="project" value="InterPro"/>
</dbReference>
<dbReference type="InterPro" id="IPR020828">
    <property type="entry name" value="GlycerAld_3-P_DH_NAD(P)-bd"/>
</dbReference>
<keyword evidence="5" id="KW-0520">NAD</keyword>
<evidence type="ECO:0000313" key="10">
    <source>
        <dbReference type="Proteomes" id="UP000229559"/>
    </source>
</evidence>
<feature type="active site" description="Nucleophile" evidence="3">
    <location>
        <position position="158"/>
    </location>
</feature>
<evidence type="ECO:0000256" key="5">
    <source>
        <dbReference type="PIRSR" id="PIRSR000149-3"/>
    </source>
</evidence>
<evidence type="ECO:0000256" key="7">
    <source>
        <dbReference type="RuleBase" id="RU000397"/>
    </source>
</evidence>
<feature type="binding site" evidence="5">
    <location>
        <position position="87"/>
    </location>
    <ligand>
        <name>NAD(+)</name>
        <dbReference type="ChEBI" id="CHEBI:57540"/>
    </ligand>
</feature>
<dbReference type="Pfam" id="PF00044">
    <property type="entry name" value="Gp_dh_N"/>
    <property type="match status" value="1"/>
</dbReference>
<feature type="binding site" evidence="4">
    <location>
        <begin position="216"/>
        <end position="217"/>
    </location>
    <ligand>
        <name>D-glyceraldehyde 3-phosphate</name>
        <dbReference type="ChEBI" id="CHEBI:59776"/>
    </ligand>
</feature>